<feature type="domain" description="Thiolase C-terminal" evidence="10">
    <location>
        <begin position="266"/>
        <end position="384"/>
    </location>
</feature>
<dbReference type="InterPro" id="IPR020616">
    <property type="entry name" value="Thiolase_N"/>
</dbReference>
<dbReference type="SUPFAM" id="SSF53901">
    <property type="entry name" value="Thiolase-like"/>
    <property type="match status" value="2"/>
</dbReference>
<dbReference type="GO" id="GO:0005777">
    <property type="term" value="C:peroxisome"/>
    <property type="evidence" value="ECO:0007669"/>
    <property type="project" value="UniProtKB-SubCell"/>
</dbReference>
<dbReference type="GO" id="GO:0006869">
    <property type="term" value="P:lipid transport"/>
    <property type="evidence" value="ECO:0007669"/>
    <property type="project" value="UniProtKB-KW"/>
</dbReference>
<evidence type="ECO:0000256" key="7">
    <source>
        <dbReference type="ARBA" id="ARBA00023140"/>
    </source>
</evidence>
<keyword evidence="6" id="KW-0446">Lipid-binding</keyword>
<dbReference type="NCBIfam" id="NF006102">
    <property type="entry name" value="PRK08256.1"/>
    <property type="match status" value="1"/>
</dbReference>
<dbReference type="Pfam" id="PF22691">
    <property type="entry name" value="Thiolase_C_1"/>
    <property type="match status" value="1"/>
</dbReference>
<evidence type="ECO:0000256" key="3">
    <source>
        <dbReference type="ARBA" id="ARBA00022448"/>
    </source>
</evidence>
<dbReference type="EC" id="2.3.1.176" evidence="2"/>
<dbReference type="GO" id="GO:0016747">
    <property type="term" value="F:acyltransferase activity, transferring groups other than amino-acyl groups"/>
    <property type="evidence" value="ECO:0007669"/>
    <property type="project" value="InterPro"/>
</dbReference>
<dbReference type="PROSITE" id="PS00737">
    <property type="entry name" value="THIOLASE_2"/>
    <property type="match status" value="1"/>
</dbReference>
<comment type="caution">
    <text evidence="11">The sequence shown here is derived from an EMBL/GenBank/DDBJ whole genome shotgun (WGS) entry which is preliminary data.</text>
</comment>
<evidence type="ECO:0000256" key="6">
    <source>
        <dbReference type="ARBA" id="ARBA00023121"/>
    </source>
</evidence>
<dbReference type="GO" id="GO:0008289">
    <property type="term" value="F:lipid binding"/>
    <property type="evidence" value="ECO:0007669"/>
    <property type="project" value="UniProtKB-KW"/>
</dbReference>
<evidence type="ECO:0000259" key="10">
    <source>
        <dbReference type="Pfam" id="PF22691"/>
    </source>
</evidence>
<evidence type="ECO:0000259" key="9">
    <source>
        <dbReference type="Pfam" id="PF00108"/>
    </source>
</evidence>
<evidence type="ECO:0000313" key="11">
    <source>
        <dbReference type="EMBL" id="KAF4456256.1"/>
    </source>
</evidence>
<keyword evidence="7" id="KW-0576">Peroxisome</keyword>
<dbReference type="Proteomes" id="UP000554235">
    <property type="component" value="Unassembled WGS sequence"/>
</dbReference>
<keyword evidence="5" id="KW-0445">Lipid transport</keyword>
<dbReference type="InterPro" id="IPR016039">
    <property type="entry name" value="Thiolase-like"/>
</dbReference>
<gene>
    <name evidence="11" type="ORF">FALBO_15460</name>
</gene>
<accession>A0A8H4P4W8</accession>
<dbReference type="InterPro" id="IPR055140">
    <property type="entry name" value="Thiolase_C_2"/>
</dbReference>
<keyword evidence="11" id="KW-0012">Acyltransferase</keyword>
<dbReference type="Gene3D" id="3.40.47.10">
    <property type="match status" value="1"/>
</dbReference>
<dbReference type="CDD" id="cd00829">
    <property type="entry name" value="SCP-x_thiolase"/>
    <property type="match status" value="1"/>
</dbReference>
<dbReference type="InterPro" id="IPR020613">
    <property type="entry name" value="Thiolase_CS"/>
</dbReference>
<keyword evidence="3" id="KW-0813">Transport</keyword>
<dbReference type="FunFam" id="3.40.47.10:FF:000016">
    <property type="entry name" value="Non-specific lipid-transfer protein"/>
    <property type="match status" value="1"/>
</dbReference>
<reference evidence="11 12" key="1">
    <citation type="submission" date="2020-01" db="EMBL/GenBank/DDBJ databases">
        <title>Identification and distribution of gene clusters putatively required for synthesis of sphingolipid metabolism inhibitors in phylogenetically diverse species of the filamentous fungus Fusarium.</title>
        <authorList>
            <person name="Kim H.-S."/>
            <person name="Busman M."/>
            <person name="Brown D.W."/>
            <person name="Divon H."/>
            <person name="Uhlig S."/>
            <person name="Proctor R.H."/>
        </authorList>
    </citation>
    <scope>NUCLEOTIDE SEQUENCE [LARGE SCALE GENOMIC DNA]</scope>
    <source>
        <strain evidence="11 12">NRRL 20459</strain>
    </source>
</reference>
<keyword evidence="4 11" id="KW-0808">Transferase</keyword>
<organism evidence="11 12">
    <name type="scientific">Fusarium albosuccineum</name>
    <dbReference type="NCBI Taxonomy" id="1237068"/>
    <lineage>
        <taxon>Eukaryota</taxon>
        <taxon>Fungi</taxon>
        <taxon>Dikarya</taxon>
        <taxon>Ascomycota</taxon>
        <taxon>Pezizomycotina</taxon>
        <taxon>Sordariomycetes</taxon>
        <taxon>Hypocreomycetidae</taxon>
        <taxon>Hypocreales</taxon>
        <taxon>Nectriaceae</taxon>
        <taxon>Fusarium</taxon>
        <taxon>Fusarium decemcellulare species complex</taxon>
    </lineage>
</organism>
<dbReference type="PANTHER" id="PTHR42870:SF1">
    <property type="entry name" value="NON-SPECIFIC LIPID-TRANSFER PROTEIN-LIKE 2"/>
    <property type="match status" value="1"/>
</dbReference>
<dbReference type="OrthoDB" id="542135at2759"/>
<keyword evidence="12" id="KW-1185">Reference proteome</keyword>
<evidence type="ECO:0000313" key="12">
    <source>
        <dbReference type="Proteomes" id="UP000554235"/>
    </source>
</evidence>
<dbReference type="AlphaFoldDB" id="A0A8H4P4W8"/>
<comment type="subcellular location">
    <subcellularLocation>
        <location evidence="1">Peroxisome</location>
    </subcellularLocation>
</comment>
<feature type="domain" description="Thiolase N-terminal" evidence="9">
    <location>
        <begin position="11"/>
        <end position="229"/>
    </location>
</feature>
<dbReference type="PANTHER" id="PTHR42870">
    <property type="entry name" value="ACETYL-COA C-ACETYLTRANSFERASE"/>
    <property type="match status" value="1"/>
</dbReference>
<proteinExistence type="predicted"/>
<evidence type="ECO:0000256" key="1">
    <source>
        <dbReference type="ARBA" id="ARBA00004275"/>
    </source>
</evidence>
<evidence type="ECO:0000256" key="8">
    <source>
        <dbReference type="ARBA" id="ARBA00032316"/>
    </source>
</evidence>
<evidence type="ECO:0000256" key="2">
    <source>
        <dbReference type="ARBA" id="ARBA00012352"/>
    </source>
</evidence>
<dbReference type="EMBL" id="JAADYS010002686">
    <property type="protein sequence ID" value="KAF4456256.1"/>
    <property type="molecule type" value="Genomic_DNA"/>
</dbReference>
<sequence length="458" mass="49475">MAPENAAYVLGVGMTKFIKPRGLREYPEMGFEAGVKAMLDAQINYDDVEHGVACFAYGDSTSGQRIFYQFGMTTIPIVNTANACATGSVGLYLARTLVRSGNADCVLVVGTEKMKPGSLKSVWDDRPSSSGRFAAKLKELVGIDKAPLTAQYFGQAGREYMQKYGAKAEDFAEIGRISHKHSRNNPYAQFRQEYSLEEVQNSPTIFAPLTKLQCSPTSDGAAAAVIVSQKFLDARPHLRSQAILMAGQAFRTDSPKAFQTSAIELVGYDMTHRAAQAALREAGVKVSDIKVCELHDCFSTNEMILLDALGLSEPGKAHEMVRNGDITFGGKVVVNPSGGLISKGHPIGATGLAQCAELTWQLRGWANNRLVDGNWVALQHNLGLGGAVVINVYQRADGQTSTSVSNDEISRASWLGYNAAVEARGISESDADKVRSRKNRNDFALGDTKERLAAQAHL</sequence>
<evidence type="ECO:0000256" key="4">
    <source>
        <dbReference type="ARBA" id="ARBA00022679"/>
    </source>
</evidence>
<protein>
    <recommendedName>
        <fullName evidence="2">propanoyl-CoA C-acyltransferase</fullName>
        <ecNumber evidence="2">2.3.1.176</ecNumber>
    </recommendedName>
    <alternativeName>
        <fullName evidence="8">Propanoyl-CoA C-acyltransferase</fullName>
    </alternativeName>
</protein>
<dbReference type="Pfam" id="PF00108">
    <property type="entry name" value="Thiolase_N"/>
    <property type="match status" value="1"/>
</dbReference>
<evidence type="ECO:0000256" key="5">
    <source>
        <dbReference type="ARBA" id="ARBA00023055"/>
    </source>
</evidence>
<name>A0A8H4P4W8_9HYPO</name>